<evidence type="ECO:0000313" key="10">
    <source>
        <dbReference type="EMBL" id="CAK8680395.1"/>
    </source>
</evidence>
<dbReference type="InterPro" id="IPR018902">
    <property type="entry name" value="CMI2A-C-like_dom"/>
</dbReference>
<feature type="region of interest" description="Disordered" evidence="8">
    <location>
        <begin position="138"/>
        <end position="174"/>
    </location>
</feature>
<comment type="similarity">
    <text evidence="6">Belongs to the CIMIP2 family.</text>
</comment>
<dbReference type="PANTHER" id="PTHR22146:SF8">
    <property type="entry name" value="PROTEIN FAM166B"/>
    <property type="match status" value="1"/>
</dbReference>
<dbReference type="Proteomes" id="UP001642483">
    <property type="component" value="Unassembled WGS sequence"/>
</dbReference>
<comment type="subcellular location">
    <subcellularLocation>
        <location evidence="1">Cytoplasm</location>
        <location evidence="1">Cytoskeleton</location>
        <location evidence="1">Cilium axoneme</location>
    </subcellularLocation>
</comment>
<evidence type="ECO:0000256" key="1">
    <source>
        <dbReference type="ARBA" id="ARBA00004430"/>
    </source>
</evidence>
<accession>A0ABP0FL56</accession>
<evidence type="ECO:0000256" key="7">
    <source>
        <dbReference type="ARBA" id="ARBA00041163"/>
    </source>
</evidence>
<keyword evidence="3" id="KW-0206">Cytoskeleton</keyword>
<comment type="function">
    <text evidence="5">Microtubule inner protein (MIP) part of the dynein-decorated doublet microtubules (DMTs) in cilia axoneme, which is required for motile cilia beating.</text>
</comment>
<sequence>MPRRSELFTEDPFYLPRYCGYLPQYKYRIGKTYGRHSVDILTDDSVRKSGRYVLTPVDPPRTDNVDERRMLLRSRADSWGNQNLTEQMVPGYTGFIPKRQHYFANTYGEVCKSALTHHELDQQEIKGKQTQLKRVLSLQSGTMRPTTDEDKSALTSRYQTPLRQQSADAKRYQSPQEFKPYGSPYFMENKHPMKWFKSGYTGFVPRSRELIALSYPTQSNKGLTMFSNDLKAQTVRSTQESPPPLSTRPKPPMDKTVIYPPNIGMIPHYTGYIPGYKYAIGHTYGQHTYNTLKLPPAEKIAPVA</sequence>
<comment type="caution">
    <text evidence="10">The sequence shown here is derived from an EMBL/GenBank/DDBJ whole genome shotgun (WGS) entry which is preliminary data.</text>
</comment>
<evidence type="ECO:0000313" key="11">
    <source>
        <dbReference type="Proteomes" id="UP001642483"/>
    </source>
</evidence>
<feature type="compositionally biased region" description="Pro residues" evidence="8">
    <location>
        <begin position="241"/>
        <end position="250"/>
    </location>
</feature>
<feature type="region of interest" description="Disordered" evidence="8">
    <location>
        <begin position="235"/>
        <end position="254"/>
    </location>
</feature>
<evidence type="ECO:0000256" key="8">
    <source>
        <dbReference type="SAM" id="MobiDB-lite"/>
    </source>
</evidence>
<keyword evidence="11" id="KW-1185">Reference proteome</keyword>
<dbReference type="Pfam" id="PF10629">
    <property type="entry name" value="CMI2B-like"/>
    <property type="match status" value="2"/>
</dbReference>
<evidence type="ECO:0000256" key="3">
    <source>
        <dbReference type="ARBA" id="ARBA00023212"/>
    </source>
</evidence>
<feature type="domain" description="Ciliary microtubule inner protein 2A-C-like" evidence="9">
    <location>
        <begin position="11"/>
        <end position="43"/>
    </location>
</feature>
<keyword evidence="4" id="KW-0966">Cell projection</keyword>
<proteinExistence type="inferred from homology"/>
<evidence type="ECO:0000256" key="5">
    <source>
        <dbReference type="ARBA" id="ARBA00035003"/>
    </source>
</evidence>
<protein>
    <recommendedName>
        <fullName evidence="7">Ciliary microtubule inner protein 2B</fullName>
    </recommendedName>
</protein>
<keyword evidence="2" id="KW-0963">Cytoplasm</keyword>
<organism evidence="10 11">
    <name type="scientific">Clavelina lepadiformis</name>
    <name type="common">Light-bulb sea squirt</name>
    <name type="synonym">Ascidia lepadiformis</name>
    <dbReference type="NCBI Taxonomy" id="159417"/>
    <lineage>
        <taxon>Eukaryota</taxon>
        <taxon>Metazoa</taxon>
        <taxon>Chordata</taxon>
        <taxon>Tunicata</taxon>
        <taxon>Ascidiacea</taxon>
        <taxon>Aplousobranchia</taxon>
        <taxon>Clavelinidae</taxon>
        <taxon>Clavelina</taxon>
    </lineage>
</organism>
<reference evidence="10 11" key="1">
    <citation type="submission" date="2024-02" db="EMBL/GenBank/DDBJ databases">
        <authorList>
            <person name="Daric V."/>
            <person name="Darras S."/>
        </authorList>
    </citation>
    <scope>NUCLEOTIDE SEQUENCE [LARGE SCALE GENOMIC DNA]</scope>
</reference>
<feature type="domain" description="Ciliary microtubule inner protein 2A-C-like" evidence="9">
    <location>
        <begin position="265"/>
        <end position="292"/>
    </location>
</feature>
<evidence type="ECO:0000259" key="9">
    <source>
        <dbReference type="Pfam" id="PF10629"/>
    </source>
</evidence>
<evidence type="ECO:0000256" key="4">
    <source>
        <dbReference type="ARBA" id="ARBA00023273"/>
    </source>
</evidence>
<name>A0ABP0FL56_CLALP</name>
<evidence type="ECO:0000256" key="2">
    <source>
        <dbReference type="ARBA" id="ARBA00022490"/>
    </source>
</evidence>
<evidence type="ECO:0000256" key="6">
    <source>
        <dbReference type="ARBA" id="ARBA00035661"/>
    </source>
</evidence>
<gene>
    <name evidence="10" type="ORF">CVLEPA_LOCUS10649</name>
</gene>
<dbReference type="PANTHER" id="PTHR22146">
    <property type="entry name" value="CAT EYE SYNDROME CRITICAL REGION PROTEIN 6"/>
    <property type="match status" value="1"/>
</dbReference>
<feature type="compositionally biased region" description="Polar residues" evidence="8">
    <location>
        <begin position="153"/>
        <end position="167"/>
    </location>
</feature>
<dbReference type="EMBL" id="CAWYQH010000068">
    <property type="protein sequence ID" value="CAK8680395.1"/>
    <property type="molecule type" value="Genomic_DNA"/>
</dbReference>